<evidence type="ECO:0000313" key="1">
    <source>
        <dbReference type="EMBL" id="MPC18708.1"/>
    </source>
</evidence>
<accession>A0A5B7DBF7</accession>
<dbReference type="Proteomes" id="UP000324222">
    <property type="component" value="Unassembled WGS sequence"/>
</dbReference>
<reference evidence="1 2" key="1">
    <citation type="submission" date="2019-05" db="EMBL/GenBank/DDBJ databases">
        <title>Another draft genome of Portunus trituberculatus and its Hox gene families provides insights of decapod evolution.</title>
        <authorList>
            <person name="Jeong J.-H."/>
            <person name="Song I."/>
            <person name="Kim S."/>
            <person name="Choi T."/>
            <person name="Kim D."/>
            <person name="Ryu S."/>
            <person name="Kim W."/>
        </authorList>
    </citation>
    <scope>NUCLEOTIDE SEQUENCE [LARGE SCALE GENOMIC DNA]</scope>
    <source>
        <tissue evidence="1">Muscle</tissue>
    </source>
</reference>
<proteinExistence type="predicted"/>
<keyword evidence="2" id="KW-1185">Reference proteome</keyword>
<evidence type="ECO:0000313" key="2">
    <source>
        <dbReference type="Proteomes" id="UP000324222"/>
    </source>
</evidence>
<dbReference type="AlphaFoldDB" id="A0A5B7DBF7"/>
<protein>
    <submittedName>
        <fullName evidence="1">Uncharacterized protein</fullName>
    </submittedName>
</protein>
<sequence>MLWPQLAAPIQWLRRFSTGETLMTCPPFLLVYCFLIDRRHRCCRRLLLTTSSSYIFKRGRFKGVAYYCLPS</sequence>
<gene>
    <name evidence="1" type="ORF">E2C01_011602</name>
</gene>
<name>A0A5B7DBF7_PORTR</name>
<dbReference type="EMBL" id="VSRR010000704">
    <property type="protein sequence ID" value="MPC18708.1"/>
    <property type="molecule type" value="Genomic_DNA"/>
</dbReference>
<comment type="caution">
    <text evidence="1">The sequence shown here is derived from an EMBL/GenBank/DDBJ whole genome shotgun (WGS) entry which is preliminary data.</text>
</comment>
<organism evidence="1 2">
    <name type="scientific">Portunus trituberculatus</name>
    <name type="common">Swimming crab</name>
    <name type="synonym">Neptunus trituberculatus</name>
    <dbReference type="NCBI Taxonomy" id="210409"/>
    <lineage>
        <taxon>Eukaryota</taxon>
        <taxon>Metazoa</taxon>
        <taxon>Ecdysozoa</taxon>
        <taxon>Arthropoda</taxon>
        <taxon>Crustacea</taxon>
        <taxon>Multicrustacea</taxon>
        <taxon>Malacostraca</taxon>
        <taxon>Eumalacostraca</taxon>
        <taxon>Eucarida</taxon>
        <taxon>Decapoda</taxon>
        <taxon>Pleocyemata</taxon>
        <taxon>Brachyura</taxon>
        <taxon>Eubrachyura</taxon>
        <taxon>Portunoidea</taxon>
        <taxon>Portunidae</taxon>
        <taxon>Portuninae</taxon>
        <taxon>Portunus</taxon>
    </lineage>
</organism>